<keyword evidence="2" id="KW-1185">Reference proteome</keyword>
<evidence type="ECO:0000313" key="2">
    <source>
        <dbReference type="Proteomes" id="UP000765509"/>
    </source>
</evidence>
<reference evidence="1" key="1">
    <citation type="submission" date="2021-03" db="EMBL/GenBank/DDBJ databases">
        <title>Draft genome sequence of rust myrtle Austropuccinia psidii MF-1, a brazilian biotype.</title>
        <authorList>
            <person name="Quecine M.C."/>
            <person name="Pachon D.M.R."/>
            <person name="Bonatelli M.L."/>
            <person name="Correr F.H."/>
            <person name="Franceschini L.M."/>
            <person name="Leite T.F."/>
            <person name="Margarido G.R.A."/>
            <person name="Almeida C.A."/>
            <person name="Ferrarezi J.A."/>
            <person name="Labate C.A."/>
        </authorList>
    </citation>
    <scope>NUCLEOTIDE SEQUENCE</scope>
    <source>
        <strain evidence="1">MF-1</strain>
    </source>
</reference>
<dbReference type="InterPro" id="IPR012337">
    <property type="entry name" value="RNaseH-like_sf"/>
</dbReference>
<dbReference type="OrthoDB" id="3257332at2759"/>
<dbReference type="Proteomes" id="UP000765509">
    <property type="component" value="Unassembled WGS sequence"/>
</dbReference>
<comment type="caution">
    <text evidence="1">The sequence shown here is derived from an EMBL/GenBank/DDBJ whole genome shotgun (WGS) entry which is preliminary data.</text>
</comment>
<dbReference type="Gene3D" id="3.30.420.10">
    <property type="entry name" value="Ribonuclease H-like superfamily/Ribonuclease H"/>
    <property type="match status" value="1"/>
</dbReference>
<gene>
    <name evidence="1" type="ORF">O181_004481</name>
</gene>
<sequence>MSVPLGTSLKELRMDNGREFVSVALSNLGIGFHPSLPYLPQENGEAERLNCTLGDMARAVCLIVSGNLLMSWHAIFSTAC</sequence>
<dbReference type="AlphaFoldDB" id="A0A9Q3BGZ5"/>
<proteinExistence type="predicted"/>
<accession>A0A9Q3BGZ5</accession>
<dbReference type="SUPFAM" id="SSF53098">
    <property type="entry name" value="Ribonuclease H-like"/>
    <property type="match status" value="1"/>
</dbReference>
<dbReference type="EMBL" id="AVOT02000872">
    <property type="protein sequence ID" value="MBW0464766.1"/>
    <property type="molecule type" value="Genomic_DNA"/>
</dbReference>
<organism evidence="1 2">
    <name type="scientific">Austropuccinia psidii MF-1</name>
    <dbReference type="NCBI Taxonomy" id="1389203"/>
    <lineage>
        <taxon>Eukaryota</taxon>
        <taxon>Fungi</taxon>
        <taxon>Dikarya</taxon>
        <taxon>Basidiomycota</taxon>
        <taxon>Pucciniomycotina</taxon>
        <taxon>Pucciniomycetes</taxon>
        <taxon>Pucciniales</taxon>
        <taxon>Sphaerophragmiaceae</taxon>
        <taxon>Austropuccinia</taxon>
    </lineage>
</organism>
<protein>
    <recommendedName>
        <fullName evidence="3">Integrase catalytic domain-containing protein</fullName>
    </recommendedName>
</protein>
<name>A0A9Q3BGZ5_9BASI</name>
<dbReference type="GO" id="GO:0003676">
    <property type="term" value="F:nucleic acid binding"/>
    <property type="evidence" value="ECO:0007669"/>
    <property type="project" value="InterPro"/>
</dbReference>
<evidence type="ECO:0000313" key="1">
    <source>
        <dbReference type="EMBL" id="MBW0464766.1"/>
    </source>
</evidence>
<dbReference type="InterPro" id="IPR036397">
    <property type="entry name" value="RNaseH_sf"/>
</dbReference>
<evidence type="ECO:0008006" key="3">
    <source>
        <dbReference type="Google" id="ProtNLM"/>
    </source>
</evidence>